<reference evidence="4 5" key="1">
    <citation type="submission" date="2018-03" db="EMBL/GenBank/DDBJ databases">
        <authorList>
            <person name="Keele B.F."/>
        </authorList>
    </citation>
    <scope>NUCLEOTIDE SEQUENCE [LARGE SCALE GENOMIC DNA]</scope>
    <source>
        <strain evidence="4 5">IB-3</strain>
    </source>
</reference>
<name>A0A2R7YUT9_9ACTN</name>
<accession>A0A2R7YUT9</accession>
<feature type="compositionally biased region" description="Acidic residues" evidence="1">
    <location>
        <begin position="43"/>
        <end position="57"/>
    </location>
</feature>
<proteinExistence type="predicted"/>
<keyword evidence="2" id="KW-0732">Signal</keyword>
<evidence type="ECO:0000313" key="5">
    <source>
        <dbReference type="Proteomes" id="UP000244867"/>
    </source>
</evidence>
<gene>
    <name evidence="4" type="ORF">C7S10_16070</name>
</gene>
<dbReference type="OrthoDB" id="3336893at2"/>
<dbReference type="InterPro" id="IPR011047">
    <property type="entry name" value="Quinoprotein_ADH-like_sf"/>
</dbReference>
<dbReference type="InterPro" id="IPR015943">
    <property type="entry name" value="WD40/YVTN_repeat-like_dom_sf"/>
</dbReference>
<protein>
    <recommendedName>
        <fullName evidence="3">Pyrrolo-quinoline quinone repeat domain-containing protein</fullName>
    </recommendedName>
</protein>
<dbReference type="RefSeq" id="WP_108345454.1">
    <property type="nucleotide sequence ID" value="NZ_PYXZ01000007.1"/>
</dbReference>
<dbReference type="SUPFAM" id="SSF50998">
    <property type="entry name" value="Quinoprotein alcohol dehydrogenase-like"/>
    <property type="match status" value="1"/>
</dbReference>
<dbReference type="Pfam" id="PF13360">
    <property type="entry name" value="PQQ_2"/>
    <property type="match status" value="1"/>
</dbReference>
<evidence type="ECO:0000313" key="4">
    <source>
        <dbReference type="EMBL" id="PUA80064.1"/>
    </source>
</evidence>
<evidence type="ECO:0000259" key="3">
    <source>
        <dbReference type="Pfam" id="PF13360"/>
    </source>
</evidence>
<feature type="region of interest" description="Disordered" evidence="1">
    <location>
        <begin position="23"/>
        <end position="64"/>
    </location>
</feature>
<feature type="domain" description="Pyrrolo-quinoline quinone repeat" evidence="3">
    <location>
        <begin position="87"/>
        <end position="154"/>
    </location>
</feature>
<dbReference type="AlphaFoldDB" id="A0A2R7YUT9"/>
<dbReference type="SMART" id="SM00564">
    <property type="entry name" value="PQQ"/>
    <property type="match status" value="2"/>
</dbReference>
<sequence length="494" mass="52564">MTTRTVRRWAHLVAAGALAAALAGCSDTEEPPDAPTPSSSDSQSDDPSEDATAEPVDESSAPADEISRAFGVPASKGPGGYAPPLGPVMTDDLIVFTDERDLLTAIDRTTGEQRWQVKRRTTGNNGDSPCELVHPTSDSEVVVLNHGAGELCGVFTVYSLADGSITEKYDSVPRMGRRIGFELTANSDLAEIDGRTYFVDADENLLRLEADGTTSSIGSPGVLLGADSDWNVVNLAVLPGTDVMFSRVVPAAEGDDELEFDEDEDGKLIGFRINDSELLELVWEQDVATLMSKASSPGHVRGKFQVSTFVDGMVVDQFRDGGAVRTRYRALDPETGELGSPGLTFGRNPDYLPGFAMQYDVDTSLPAADGGVFTPVVPRGSNRPVAVRRLDLASGEELWSWSIPGAAKRDVVSVGADLVTSSPDGSLVYVATAVDFQDRLWELDAGTGEVVRSWSFPDRDSSDLSGSVVTIDDGDVFRLSGSLGGDKVVAALYR</sequence>
<evidence type="ECO:0000256" key="2">
    <source>
        <dbReference type="SAM" id="SignalP"/>
    </source>
</evidence>
<feature type="signal peptide" evidence="2">
    <location>
        <begin position="1"/>
        <end position="19"/>
    </location>
</feature>
<dbReference type="EMBL" id="PYXZ01000007">
    <property type="protein sequence ID" value="PUA80064.1"/>
    <property type="molecule type" value="Genomic_DNA"/>
</dbReference>
<dbReference type="PROSITE" id="PS51257">
    <property type="entry name" value="PROKAR_LIPOPROTEIN"/>
    <property type="match status" value="1"/>
</dbReference>
<evidence type="ECO:0000256" key="1">
    <source>
        <dbReference type="SAM" id="MobiDB-lite"/>
    </source>
</evidence>
<dbReference type="InterPro" id="IPR002372">
    <property type="entry name" value="PQQ_rpt_dom"/>
</dbReference>
<keyword evidence="5" id="KW-1185">Reference proteome</keyword>
<dbReference type="InterPro" id="IPR018391">
    <property type="entry name" value="PQQ_b-propeller_rpt"/>
</dbReference>
<dbReference type="Gene3D" id="2.130.10.10">
    <property type="entry name" value="YVTN repeat-like/Quinoprotein amine dehydrogenase"/>
    <property type="match status" value="1"/>
</dbReference>
<dbReference type="Proteomes" id="UP000244867">
    <property type="component" value="Unassembled WGS sequence"/>
</dbReference>
<comment type="caution">
    <text evidence="4">The sequence shown here is derived from an EMBL/GenBank/DDBJ whole genome shotgun (WGS) entry which is preliminary data.</text>
</comment>
<organism evidence="4 5">
    <name type="scientific">Nocardioides currus</name>
    <dbReference type="NCBI Taxonomy" id="2133958"/>
    <lineage>
        <taxon>Bacteria</taxon>
        <taxon>Bacillati</taxon>
        <taxon>Actinomycetota</taxon>
        <taxon>Actinomycetes</taxon>
        <taxon>Propionibacteriales</taxon>
        <taxon>Nocardioidaceae</taxon>
        <taxon>Nocardioides</taxon>
    </lineage>
</organism>
<feature type="chain" id="PRO_5015346840" description="Pyrrolo-quinoline quinone repeat domain-containing protein" evidence="2">
    <location>
        <begin position="20"/>
        <end position="494"/>
    </location>
</feature>